<name>A0A385SS69_9BACT</name>
<organism evidence="2 3">
    <name type="scientific">Chryseolinea soli</name>
    <dbReference type="NCBI Taxonomy" id="2321403"/>
    <lineage>
        <taxon>Bacteria</taxon>
        <taxon>Pseudomonadati</taxon>
        <taxon>Bacteroidota</taxon>
        <taxon>Cytophagia</taxon>
        <taxon>Cytophagales</taxon>
        <taxon>Fulvivirgaceae</taxon>
        <taxon>Chryseolinea</taxon>
    </lineage>
</organism>
<reference evidence="3" key="1">
    <citation type="submission" date="2018-09" db="EMBL/GenBank/DDBJ databases">
        <title>Chryseolinea sp. KIS68-18 isolated from soil.</title>
        <authorList>
            <person name="Weon H.-Y."/>
            <person name="Kwon S.-W."/>
            <person name="Lee S.A."/>
        </authorList>
    </citation>
    <scope>NUCLEOTIDE SEQUENCE [LARGE SCALE GENOMIC DNA]</scope>
    <source>
        <strain evidence="3">KIS68-18</strain>
    </source>
</reference>
<evidence type="ECO:0000256" key="1">
    <source>
        <dbReference type="SAM" id="Phobius"/>
    </source>
</evidence>
<gene>
    <name evidence="2" type="ORF">D4L85_18815</name>
</gene>
<dbReference type="Proteomes" id="UP000266183">
    <property type="component" value="Chromosome"/>
</dbReference>
<dbReference type="RefSeq" id="WP_119755753.1">
    <property type="nucleotide sequence ID" value="NZ_CP032382.1"/>
</dbReference>
<accession>A0A385SS69</accession>
<keyword evidence="1" id="KW-1133">Transmembrane helix</keyword>
<keyword evidence="3" id="KW-1185">Reference proteome</keyword>
<dbReference type="AlphaFoldDB" id="A0A385SS69"/>
<keyword evidence="1" id="KW-0812">Transmembrane</keyword>
<sequence length="274" mass="30245">MKLDTTTKIVGLVSTIVGIMISIAVYVGGRKIQALEANLKNLDAVDKQMDVSKKAYDLSSRLMLEFQLPMARAFAQLYSENGVTSKIPILIPTTELVQEFEKTIPQWKSRSHLMTGDARTAEGLKARQVVTLIIRNIGYSEASNIKLKALQKRSPHRDPLVGWQEFTDNSKSVVIPYYEIPSKKVKWDTVTVTLADLVGQDGKDAEGEKAQVVLASVSGSNVMYGTVLIPIEISWTDSMNGEVKRKTIMESQLSQLRSTLLGAEIGRSRSASLD</sequence>
<evidence type="ECO:0000313" key="2">
    <source>
        <dbReference type="EMBL" id="AYB32500.1"/>
    </source>
</evidence>
<evidence type="ECO:0000313" key="3">
    <source>
        <dbReference type="Proteomes" id="UP000266183"/>
    </source>
</evidence>
<dbReference type="EMBL" id="CP032382">
    <property type="protein sequence ID" value="AYB32500.1"/>
    <property type="molecule type" value="Genomic_DNA"/>
</dbReference>
<dbReference type="OrthoDB" id="9835370at2"/>
<proteinExistence type="predicted"/>
<dbReference type="KEGG" id="chk:D4L85_18815"/>
<feature type="transmembrane region" description="Helical" evidence="1">
    <location>
        <begin position="9"/>
        <end position="29"/>
    </location>
</feature>
<keyword evidence="1" id="KW-0472">Membrane</keyword>
<protein>
    <submittedName>
        <fullName evidence="2">Uncharacterized protein</fullName>
    </submittedName>
</protein>